<keyword evidence="3" id="KW-1185">Reference proteome</keyword>
<proteinExistence type="predicted"/>
<evidence type="ECO:0000256" key="1">
    <source>
        <dbReference type="SAM" id="MobiDB-lite"/>
    </source>
</evidence>
<protein>
    <submittedName>
        <fullName evidence="2">Uncharacterized protein</fullName>
    </submittedName>
</protein>
<gene>
    <name evidence="2" type="ORF">Pmgp_02230</name>
</gene>
<feature type="region of interest" description="Disordered" evidence="1">
    <location>
        <begin position="13"/>
        <end position="32"/>
    </location>
</feature>
<reference evidence="2 3" key="1">
    <citation type="journal article" date="2018" name="Environ. Microbiol.">
        <title>Novel energy conservation strategies and behaviour of Pelotomaculum schinkii driving syntrophic propionate catabolism.</title>
        <authorList>
            <person name="Hidalgo-Ahumada C.A.P."/>
            <person name="Nobu M.K."/>
            <person name="Narihiro T."/>
            <person name="Tamaki H."/>
            <person name="Liu W.T."/>
            <person name="Kamagata Y."/>
            <person name="Stams A.J.M."/>
            <person name="Imachi H."/>
            <person name="Sousa D.Z."/>
        </authorList>
    </citation>
    <scope>NUCLEOTIDE SEQUENCE [LARGE SCALE GENOMIC DNA]</scope>
    <source>
        <strain evidence="2 3">MGP</strain>
    </source>
</reference>
<dbReference type="RefSeq" id="WP_192902902.1">
    <property type="nucleotide sequence ID" value="NZ_QFFZ01000023.1"/>
</dbReference>
<organism evidence="2 3">
    <name type="scientific">Pelotomaculum propionicicum</name>
    <dbReference type="NCBI Taxonomy" id="258475"/>
    <lineage>
        <taxon>Bacteria</taxon>
        <taxon>Bacillati</taxon>
        <taxon>Bacillota</taxon>
        <taxon>Clostridia</taxon>
        <taxon>Eubacteriales</taxon>
        <taxon>Desulfotomaculaceae</taxon>
        <taxon>Pelotomaculum</taxon>
    </lineage>
</organism>
<evidence type="ECO:0000313" key="3">
    <source>
        <dbReference type="Proteomes" id="UP000297597"/>
    </source>
</evidence>
<accession>A0A4Y7RPI4</accession>
<dbReference type="EMBL" id="QFFZ01000023">
    <property type="protein sequence ID" value="TEB10650.1"/>
    <property type="molecule type" value="Genomic_DNA"/>
</dbReference>
<dbReference type="AlphaFoldDB" id="A0A4Y7RPI4"/>
<comment type="caution">
    <text evidence="2">The sequence shown here is derived from an EMBL/GenBank/DDBJ whole genome shotgun (WGS) entry which is preliminary data.</text>
</comment>
<sequence length="46" mass="5118">MEITLREFYQSMEKGRPGVGGTMETARRGPGGKEGMLVVRPFFIIS</sequence>
<name>A0A4Y7RPI4_9FIRM</name>
<evidence type="ECO:0000313" key="2">
    <source>
        <dbReference type="EMBL" id="TEB10650.1"/>
    </source>
</evidence>
<dbReference type="Proteomes" id="UP000297597">
    <property type="component" value="Unassembled WGS sequence"/>
</dbReference>